<gene>
    <name evidence="2" type="ORF">N0F65_010556</name>
</gene>
<name>A0AAV2YMV5_9STRA</name>
<dbReference type="EMBL" id="DAKRPA010000241">
    <property type="protein sequence ID" value="DAZ94617.1"/>
    <property type="molecule type" value="Genomic_DNA"/>
</dbReference>
<protein>
    <submittedName>
        <fullName evidence="2">Uncharacterized protein</fullName>
    </submittedName>
</protein>
<sequence length="334" mass="37386">MGCGALLRAWKATKVELHGQYSSNRLEEVHVYAKRISHVRGLAVLVLTPLPPLIVVLLTDAIPLAPPAGGLASSWTFWIRAWITSAVVAGGFLEQFRAAIPNLPVRIRHTTILAVATATVASSSVFALLKLQQIGITGQTRNHTKMLKPTAMRVEDTTYGETASTSTSTRAPYAALVSPLAQTEVACLTPLQKKQLVHQTLRLMYLLEFVLLVEYTETIVPLMYSGFVFMAMHLPNREYYSRFIDKNDDIVIYQLTNVLLYSALQFGSLMVLHVTIKRHLRLSPMSLLAFVLEKQVKLVQSHLAIWLLFMVNLMLDHCGADFSFRFVWLTPNHT</sequence>
<feature type="transmembrane region" description="Helical" evidence="1">
    <location>
        <begin position="203"/>
        <end position="231"/>
    </location>
</feature>
<dbReference type="Proteomes" id="UP001146120">
    <property type="component" value="Unassembled WGS sequence"/>
</dbReference>
<organism evidence="2 3">
    <name type="scientific">Lagenidium giganteum</name>
    <dbReference type="NCBI Taxonomy" id="4803"/>
    <lineage>
        <taxon>Eukaryota</taxon>
        <taxon>Sar</taxon>
        <taxon>Stramenopiles</taxon>
        <taxon>Oomycota</taxon>
        <taxon>Peronosporomycetes</taxon>
        <taxon>Pythiales</taxon>
        <taxon>Pythiaceae</taxon>
    </lineage>
</organism>
<feature type="transmembrane region" description="Helical" evidence="1">
    <location>
        <begin position="77"/>
        <end position="96"/>
    </location>
</feature>
<keyword evidence="3" id="KW-1185">Reference proteome</keyword>
<keyword evidence="1" id="KW-1133">Transmembrane helix</keyword>
<feature type="transmembrane region" description="Helical" evidence="1">
    <location>
        <begin position="42"/>
        <end position="65"/>
    </location>
</feature>
<reference evidence="2" key="1">
    <citation type="submission" date="2022-11" db="EMBL/GenBank/DDBJ databases">
        <authorList>
            <person name="Morgan W.R."/>
            <person name="Tartar A."/>
        </authorList>
    </citation>
    <scope>NUCLEOTIDE SEQUENCE</scope>
    <source>
        <strain evidence="2">ARSEF 373</strain>
    </source>
</reference>
<evidence type="ECO:0000313" key="2">
    <source>
        <dbReference type="EMBL" id="DAZ94617.1"/>
    </source>
</evidence>
<accession>A0AAV2YMV5</accession>
<evidence type="ECO:0000313" key="3">
    <source>
        <dbReference type="Proteomes" id="UP001146120"/>
    </source>
</evidence>
<evidence type="ECO:0000256" key="1">
    <source>
        <dbReference type="SAM" id="Phobius"/>
    </source>
</evidence>
<proteinExistence type="predicted"/>
<feature type="transmembrane region" description="Helical" evidence="1">
    <location>
        <begin position="251"/>
        <end position="276"/>
    </location>
</feature>
<reference evidence="2" key="2">
    <citation type="journal article" date="2023" name="Microbiol Resour">
        <title>Decontamination and Annotation of the Draft Genome Sequence of the Oomycete Lagenidium giganteum ARSEF 373.</title>
        <authorList>
            <person name="Morgan W.R."/>
            <person name="Tartar A."/>
        </authorList>
    </citation>
    <scope>NUCLEOTIDE SEQUENCE</scope>
    <source>
        <strain evidence="2">ARSEF 373</strain>
    </source>
</reference>
<dbReference type="AlphaFoldDB" id="A0AAV2YMV5"/>
<keyword evidence="1" id="KW-0472">Membrane</keyword>
<keyword evidence="1" id="KW-0812">Transmembrane</keyword>
<comment type="caution">
    <text evidence="2">The sequence shown here is derived from an EMBL/GenBank/DDBJ whole genome shotgun (WGS) entry which is preliminary data.</text>
</comment>